<keyword evidence="3" id="KW-1185">Reference proteome</keyword>
<organism evidence="2 3">
    <name type="scientific">Datura stramonium</name>
    <name type="common">Jimsonweed</name>
    <name type="synonym">Common thornapple</name>
    <dbReference type="NCBI Taxonomy" id="4076"/>
    <lineage>
        <taxon>Eukaryota</taxon>
        <taxon>Viridiplantae</taxon>
        <taxon>Streptophyta</taxon>
        <taxon>Embryophyta</taxon>
        <taxon>Tracheophyta</taxon>
        <taxon>Spermatophyta</taxon>
        <taxon>Magnoliopsida</taxon>
        <taxon>eudicotyledons</taxon>
        <taxon>Gunneridae</taxon>
        <taxon>Pentapetalae</taxon>
        <taxon>asterids</taxon>
        <taxon>lamiids</taxon>
        <taxon>Solanales</taxon>
        <taxon>Solanaceae</taxon>
        <taxon>Solanoideae</taxon>
        <taxon>Datureae</taxon>
        <taxon>Datura</taxon>
    </lineage>
</organism>
<dbReference type="Proteomes" id="UP000823775">
    <property type="component" value="Unassembled WGS sequence"/>
</dbReference>
<dbReference type="EMBL" id="JACEIK010001592">
    <property type="protein sequence ID" value="MCD7470661.1"/>
    <property type="molecule type" value="Genomic_DNA"/>
</dbReference>
<accession>A0ABS8TI32</accession>
<evidence type="ECO:0000313" key="3">
    <source>
        <dbReference type="Proteomes" id="UP000823775"/>
    </source>
</evidence>
<gene>
    <name evidence="2" type="ORF">HAX54_010675</name>
</gene>
<feature type="compositionally biased region" description="Acidic residues" evidence="1">
    <location>
        <begin position="186"/>
        <end position="197"/>
    </location>
</feature>
<evidence type="ECO:0000313" key="2">
    <source>
        <dbReference type="EMBL" id="MCD7470661.1"/>
    </source>
</evidence>
<reference evidence="2 3" key="1">
    <citation type="journal article" date="2021" name="BMC Genomics">
        <title>Datura genome reveals duplications of psychoactive alkaloid biosynthetic genes and high mutation rate following tissue culture.</title>
        <authorList>
            <person name="Rajewski A."/>
            <person name="Carter-House D."/>
            <person name="Stajich J."/>
            <person name="Litt A."/>
        </authorList>
    </citation>
    <scope>NUCLEOTIDE SEQUENCE [LARGE SCALE GENOMIC DNA]</scope>
    <source>
        <strain evidence="2">AR-01</strain>
    </source>
</reference>
<protein>
    <submittedName>
        <fullName evidence="2">Uncharacterized protein</fullName>
    </submittedName>
</protein>
<sequence>MIWEKGRKTVCRSSKPPRDLKVILVIDTAEEGVEKTKFVPRNSVLVSKIKLNMFSCIQRSSWSDPFRVVKILLQREIKLGTQNGQAPHEVVLRTGRTAQAARQCRGKMPHRALRHKMFYSKEACDACSWERVCLAYALMTGMPINVGDYPLSEHSRALYKVGLAFSEPLDDDDPKNNEQARSYSDLESDDGEGEDLGMGDVDYAPTNNEE</sequence>
<comment type="caution">
    <text evidence="2">The sequence shown here is derived from an EMBL/GenBank/DDBJ whole genome shotgun (WGS) entry which is preliminary data.</text>
</comment>
<proteinExistence type="predicted"/>
<name>A0ABS8TI32_DATST</name>
<feature type="region of interest" description="Disordered" evidence="1">
    <location>
        <begin position="167"/>
        <end position="210"/>
    </location>
</feature>
<evidence type="ECO:0000256" key="1">
    <source>
        <dbReference type="SAM" id="MobiDB-lite"/>
    </source>
</evidence>